<dbReference type="OrthoDB" id="239865at2759"/>
<feature type="region of interest" description="Disordered" evidence="1">
    <location>
        <begin position="407"/>
        <end position="428"/>
    </location>
</feature>
<dbReference type="InterPro" id="IPR051150">
    <property type="entry name" value="SWT21/TCAB1_mRNA_Telomere"/>
</dbReference>
<dbReference type="Gene3D" id="2.130.10.10">
    <property type="entry name" value="YVTN repeat-like/Quinoprotein amine dehydrogenase"/>
    <property type="match status" value="1"/>
</dbReference>
<dbReference type="SUPFAM" id="SSF50978">
    <property type="entry name" value="WD40 repeat-like"/>
    <property type="match status" value="1"/>
</dbReference>
<dbReference type="Gramene" id="ESQ55224">
    <property type="protein sequence ID" value="ESQ55224"/>
    <property type="gene ID" value="EUTSA_v10025271mg"/>
</dbReference>
<dbReference type="InterPro" id="IPR015943">
    <property type="entry name" value="WD40/YVTN_repeat-like_dom_sf"/>
</dbReference>
<dbReference type="InterPro" id="IPR036322">
    <property type="entry name" value="WD40_repeat_dom_sf"/>
</dbReference>
<sequence>MGEEEAIAEENGGLTVDSVKQTSSLPTMRFDVSPYRTHHFCEQFRAARNPNNFLKGLKWSPDGSCFLASSEDNTLSLFYLPQDGGDSNGYGVPIPEEDSYGASLLVNEGESVYDFCWYPYMSVSDPLTCVFATSTRDHPIHLWDSTSGELRCTYRAYDAMDEITAAFSIGFNPGGTKIFAGYNSSIRVFDLHRPGRDFGQYSTLQRNKEGQAGILSTLAFSPTKSGMLAVGSYGQTTGIYREDNMELLYVLHGQEGGVTHVQFSKDGNYLYTGGRKDPYILCWDMRKSVEIVYKLYRATENTNQRVFFDIEPCGRHLGTGGQDGLVHMYDLQTGNWVSGYQAASDTVNAFSFHPYLPMAATSSGHRRFAIPDDDDDEDKNDLQLKADENCVSLWSFYVTSQENTFDENDNGFASNSHHQNVPVEEENA</sequence>
<dbReference type="PANTHER" id="PTHR13211">
    <property type="entry name" value="TELOMERASE CAJAL BODY PROTEIN 1"/>
    <property type="match status" value="1"/>
</dbReference>
<name>V4MFF4_EUTSA</name>
<evidence type="ECO:0000256" key="1">
    <source>
        <dbReference type="SAM" id="MobiDB-lite"/>
    </source>
</evidence>
<dbReference type="EMBL" id="KI517384">
    <property type="protein sequence ID" value="ESQ55224.1"/>
    <property type="molecule type" value="Genomic_DNA"/>
</dbReference>
<organism evidence="2 3">
    <name type="scientific">Eutrema salsugineum</name>
    <name type="common">Saltwater cress</name>
    <name type="synonym">Sisymbrium salsugineum</name>
    <dbReference type="NCBI Taxonomy" id="72664"/>
    <lineage>
        <taxon>Eukaryota</taxon>
        <taxon>Viridiplantae</taxon>
        <taxon>Streptophyta</taxon>
        <taxon>Embryophyta</taxon>
        <taxon>Tracheophyta</taxon>
        <taxon>Spermatophyta</taxon>
        <taxon>Magnoliopsida</taxon>
        <taxon>eudicotyledons</taxon>
        <taxon>Gunneridae</taxon>
        <taxon>Pentapetalae</taxon>
        <taxon>rosids</taxon>
        <taxon>malvids</taxon>
        <taxon>Brassicales</taxon>
        <taxon>Brassicaceae</taxon>
        <taxon>Eutremeae</taxon>
        <taxon>Eutrema</taxon>
    </lineage>
</organism>
<dbReference type="KEGG" id="eus:EUTSA_v10025271mg"/>
<dbReference type="OMA" id="IRTWILP"/>
<gene>
    <name evidence="2" type="ORF">EUTSA_v10025271mg</name>
</gene>
<evidence type="ECO:0000313" key="3">
    <source>
        <dbReference type="Proteomes" id="UP000030689"/>
    </source>
</evidence>
<dbReference type="Pfam" id="PF00400">
    <property type="entry name" value="WD40"/>
    <property type="match status" value="2"/>
</dbReference>
<dbReference type="SMART" id="SM00320">
    <property type="entry name" value="WD40"/>
    <property type="match status" value="6"/>
</dbReference>
<keyword evidence="3" id="KW-1185">Reference proteome</keyword>
<reference evidence="2 3" key="1">
    <citation type="journal article" date="2013" name="Front. Plant Sci.">
        <title>The Reference Genome of the Halophytic Plant Eutrema salsugineum.</title>
        <authorList>
            <person name="Yang R."/>
            <person name="Jarvis D.E."/>
            <person name="Chen H."/>
            <person name="Beilstein M.A."/>
            <person name="Grimwood J."/>
            <person name="Jenkins J."/>
            <person name="Shu S."/>
            <person name="Prochnik S."/>
            <person name="Xin M."/>
            <person name="Ma C."/>
            <person name="Schmutz J."/>
            <person name="Wing R.A."/>
            <person name="Mitchell-Olds T."/>
            <person name="Schumaker K.S."/>
            <person name="Wang X."/>
        </authorList>
    </citation>
    <scope>NUCLEOTIDE SEQUENCE [LARGE SCALE GENOMIC DNA]</scope>
</reference>
<dbReference type="eggNOG" id="KOG2919">
    <property type="taxonomic scope" value="Eukaryota"/>
</dbReference>
<dbReference type="PANTHER" id="PTHR13211:SF0">
    <property type="entry name" value="TELOMERASE CAJAL BODY PROTEIN 1"/>
    <property type="match status" value="1"/>
</dbReference>
<dbReference type="InterPro" id="IPR001680">
    <property type="entry name" value="WD40_rpt"/>
</dbReference>
<protein>
    <submittedName>
        <fullName evidence="2">Uncharacterized protein</fullName>
    </submittedName>
</protein>
<evidence type="ECO:0000313" key="2">
    <source>
        <dbReference type="EMBL" id="ESQ55224.1"/>
    </source>
</evidence>
<dbReference type="AlphaFoldDB" id="V4MFF4"/>
<dbReference type="STRING" id="72664.V4MFF4"/>
<proteinExistence type="predicted"/>
<dbReference type="Proteomes" id="UP000030689">
    <property type="component" value="Unassembled WGS sequence"/>
</dbReference>
<accession>V4MFF4</accession>